<dbReference type="GO" id="GO:1902201">
    <property type="term" value="P:negative regulation of bacterial-type flagellum-dependent cell motility"/>
    <property type="evidence" value="ECO:0007669"/>
    <property type="project" value="TreeGrafter"/>
</dbReference>
<feature type="domain" description="GGDEF" evidence="5">
    <location>
        <begin position="235"/>
        <end position="368"/>
    </location>
</feature>
<dbReference type="RefSeq" id="WP_080173868.1">
    <property type="nucleotide sequence ID" value="NZ_AP024855.1"/>
</dbReference>
<dbReference type="InterPro" id="IPR043128">
    <property type="entry name" value="Rev_trsase/Diguanyl_cyclase"/>
</dbReference>
<dbReference type="EC" id="2.7.7.65" evidence="2"/>
<feature type="transmembrane region" description="Helical" evidence="4">
    <location>
        <begin position="84"/>
        <end position="102"/>
    </location>
</feature>
<dbReference type="InterPro" id="IPR029787">
    <property type="entry name" value="Nucleotide_cyclase"/>
</dbReference>
<proteinExistence type="predicted"/>
<dbReference type="PANTHER" id="PTHR45138:SF9">
    <property type="entry name" value="DIGUANYLATE CYCLASE DGCM-RELATED"/>
    <property type="match status" value="1"/>
</dbReference>
<comment type="cofactor">
    <cofactor evidence="1">
        <name>Mg(2+)</name>
        <dbReference type="ChEBI" id="CHEBI:18420"/>
    </cofactor>
</comment>
<dbReference type="Pfam" id="PF17178">
    <property type="entry name" value="MASE5"/>
    <property type="match status" value="1"/>
</dbReference>
<feature type="transmembrane region" description="Helical" evidence="4">
    <location>
        <begin position="134"/>
        <end position="151"/>
    </location>
</feature>
<dbReference type="NCBIfam" id="TIGR00254">
    <property type="entry name" value="GGDEF"/>
    <property type="match status" value="1"/>
</dbReference>
<keyword evidence="4" id="KW-1133">Transmembrane helix</keyword>
<evidence type="ECO:0000259" key="5">
    <source>
        <dbReference type="PROSITE" id="PS50887"/>
    </source>
</evidence>
<dbReference type="CDD" id="cd01949">
    <property type="entry name" value="GGDEF"/>
    <property type="match status" value="1"/>
</dbReference>
<dbReference type="GO" id="GO:0005886">
    <property type="term" value="C:plasma membrane"/>
    <property type="evidence" value="ECO:0007669"/>
    <property type="project" value="TreeGrafter"/>
</dbReference>
<dbReference type="SMART" id="SM00267">
    <property type="entry name" value="GGDEF"/>
    <property type="match status" value="1"/>
</dbReference>
<protein>
    <recommendedName>
        <fullName evidence="2">diguanylate cyclase</fullName>
        <ecNumber evidence="2">2.7.7.65</ecNumber>
    </recommendedName>
</protein>
<evidence type="ECO:0000256" key="3">
    <source>
        <dbReference type="ARBA" id="ARBA00034247"/>
    </source>
</evidence>
<reference evidence="6 7" key="1">
    <citation type="submission" date="2017-02" db="EMBL/GenBank/DDBJ databases">
        <authorList>
            <person name="Peterson S.W."/>
        </authorList>
    </citation>
    <scope>NUCLEOTIDE SEQUENCE [LARGE SCALE GENOMIC DNA]</scope>
    <source>
        <strain evidence="6 7">CECT 9189</strain>
    </source>
</reference>
<evidence type="ECO:0000256" key="4">
    <source>
        <dbReference type="SAM" id="Phobius"/>
    </source>
</evidence>
<dbReference type="GO" id="GO:0043709">
    <property type="term" value="P:cell adhesion involved in single-species biofilm formation"/>
    <property type="evidence" value="ECO:0007669"/>
    <property type="project" value="TreeGrafter"/>
</dbReference>
<dbReference type="AlphaFoldDB" id="A0A1T4QAI7"/>
<dbReference type="PROSITE" id="PS50887">
    <property type="entry name" value="GGDEF"/>
    <property type="match status" value="1"/>
</dbReference>
<comment type="catalytic activity">
    <reaction evidence="3">
        <text>2 GTP = 3',3'-c-di-GMP + 2 diphosphate</text>
        <dbReference type="Rhea" id="RHEA:24898"/>
        <dbReference type="ChEBI" id="CHEBI:33019"/>
        <dbReference type="ChEBI" id="CHEBI:37565"/>
        <dbReference type="ChEBI" id="CHEBI:58805"/>
        <dbReference type="EC" id="2.7.7.65"/>
    </reaction>
</comment>
<dbReference type="GO" id="GO:0052621">
    <property type="term" value="F:diguanylate cyclase activity"/>
    <property type="evidence" value="ECO:0007669"/>
    <property type="project" value="UniProtKB-EC"/>
</dbReference>
<feature type="transmembrane region" description="Helical" evidence="4">
    <location>
        <begin position="108"/>
        <end position="127"/>
    </location>
</feature>
<keyword evidence="4" id="KW-0812">Transmembrane</keyword>
<dbReference type="InterPro" id="IPR000160">
    <property type="entry name" value="GGDEF_dom"/>
</dbReference>
<evidence type="ECO:0000313" key="6">
    <source>
        <dbReference type="EMBL" id="SKA00551.1"/>
    </source>
</evidence>
<dbReference type="SUPFAM" id="SSF55073">
    <property type="entry name" value="Nucleotide cyclase"/>
    <property type="match status" value="1"/>
</dbReference>
<organism evidence="6 7">
    <name type="scientific">Photobacterium toruni</name>
    <dbReference type="NCBI Taxonomy" id="1935446"/>
    <lineage>
        <taxon>Bacteria</taxon>
        <taxon>Pseudomonadati</taxon>
        <taxon>Pseudomonadota</taxon>
        <taxon>Gammaproteobacteria</taxon>
        <taxon>Vibrionales</taxon>
        <taxon>Vibrionaceae</taxon>
        <taxon>Photobacterium</taxon>
    </lineage>
</organism>
<name>A0A1T4QAI7_9GAMM</name>
<feature type="transmembrane region" description="Helical" evidence="4">
    <location>
        <begin position="52"/>
        <end position="72"/>
    </location>
</feature>
<dbReference type="InterPro" id="IPR033444">
    <property type="entry name" value="MASE5"/>
</dbReference>
<dbReference type="FunFam" id="3.30.70.270:FF:000001">
    <property type="entry name" value="Diguanylate cyclase domain protein"/>
    <property type="match status" value="1"/>
</dbReference>
<dbReference type="Proteomes" id="UP000191116">
    <property type="component" value="Unassembled WGS sequence"/>
</dbReference>
<accession>A0A1T4QAI7</accession>
<gene>
    <name evidence="6" type="primary">cph2_2</name>
    <name evidence="6" type="ORF">CZ814_00977</name>
</gene>
<dbReference type="InterPro" id="IPR050469">
    <property type="entry name" value="Diguanylate_Cyclase"/>
</dbReference>
<dbReference type="Pfam" id="PF00990">
    <property type="entry name" value="GGDEF"/>
    <property type="match status" value="1"/>
</dbReference>
<evidence type="ECO:0000256" key="1">
    <source>
        <dbReference type="ARBA" id="ARBA00001946"/>
    </source>
</evidence>
<dbReference type="PANTHER" id="PTHR45138">
    <property type="entry name" value="REGULATORY COMPONENTS OF SENSORY TRANSDUCTION SYSTEM"/>
    <property type="match status" value="1"/>
</dbReference>
<dbReference type="EMBL" id="FUWP01000003">
    <property type="protein sequence ID" value="SKA00551.1"/>
    <property type="molecule type" value="Genomic_DNA"/>
</dbReference>
<dbReference type="OrthoDB" id="9812260at2"/>
<evidence type="ECO:0000313" key="7">
    <source>
        <dbReference type="Proteomes" id="UP000191116"/>
    </source>
</evidence>
<evidence type="ECO:0000256" key="2">
    <source>
        <dbReference type="ARBA" id="ARBA00012528"/>
    </source>
</evidence>
<sequence>MDFSSLDTRLDNTIYKNLRIGFIWASKISLVTLTLITIVIWIDFIHTKNSDLLLTTLLFAIQGLLFAFGWLFFSHNKTLQHYKIIAAIYALLFGITWGGTIINLNNLGHAYVIAEIVGNLLFLIALLSFYTYRVAVYLATLPILAFTTWYSIEDPRFNLLFGLTKFIITLIIIESGRQLLFKWFTTRTTQEHDNKRLLNELAQLSFTDQLTQINNRRFFDFAIDKQIINAKHHNIPLSIILIDIDYFKLFNDKNGHVKGDICLKSVAATISTSLLRHNDTVSRYGGEEFVVLLPNTDTDGACRVAKRIKQNLAALAIEHPCSEIDNYVTVSQGIATWHINQRPNQLIEIADKHLYNAKRLGRNQYYSA</sequence>
<feature type="transmembrane region" description="Helical" evidence="4">
    <location>
        <begin position="21"/>
        <end position="46"/>
    </location>
</feature>
<keyword evidence="4" id="KW-0472">Membrane</keyword>
<dbReference type="Gene3D" id="3.30.70.270">
    <property type="match status" value="1"/>
</dbReference>